<feature type="domain" description="HMG box" evidence="6">
    <location>
        <begin position="432"/>
        <end position="498"/>
    </location>
</feature>
<keyword evidence="3" id="KW-0862">Zinc</keyword>
<keyword evidence="1" id="KW-0479">Metal-binding</keyword>
<keyword evidence="4" id="KW-0539">Nucleus</keyword>
<dbReference type="PROSITE" id="PS50118">
    <property type="entry name" value="HMG_BOX_2"/>
    <property type="match status" value="1"/>
</dbReference>
<evidence type="ECO:0000256" key="2">
    <source>
        <dbReference type="ARBA" id="ARBA00022771"/>
    </source>
</evidence>
<dbReference type="GO" id="GO:0008270">
    <property type="term" value="F:zinc ion binding"/>
    <property type="evidence" value="ECO:0007669"/>
    <property type="project" value="UniProtKB-KW"/>
</dbReference>
<reference evidence="7" key="2">
    <citation type="submission" date="2024-10" db="UniProtKB">
        <authorList>
            <consortium name="EnsemblProtists"/>
        </authorList>
    </citation>
    <scope>IDENTIFICATION</scope>
</reference>
<dbReference type="Gene3D" id="1.10.30.10">
    <property type="entry name" value="High mobility group box domain"/>
    <property type="match status" value="1"/>
</dbReference>
<dbReference type="CDD" id="cd00084">
    <property type="entry name" value="HMG-box_SF"/>
    <property type="match status" value="1"/>
</dbReference>
<dbReference type="HOGENOM" id="CLU_497351_0_0_1"/>
<evidence type="ECO:0000256" key="3">
    <source>
        <dbReference type="ARBA" id="ARBA00022833"/>
    </source>
</evidence>
<keyword evidence="8" id="KW-1185">Reference proteome</keyword>
<feature type="compositionally biased region" description="Low complexity" evidence="5">
    <location>
        <begin position="506"/>
        <end position="516"/>
    </location>
</feature>
<evidence type="ECO:0000256" key="4">
    <source>
        <dbReference type="PROSITE-ProRule" id="PRU00267"/>
    </source>
</evidence>
<evidence type="ECO:0000313" key="7">
    <source>
        <dbReference type="EnsemblProtists" id="EOD22838"/>
    </source>
</evidence>
<dbReference type="GeneID" id="17268385"/>
<dbReference type="InterPro" id="IPR009071">
    <property type="entry name" value="HMG_box_dom"/>
</dbReference>
<evidence type="ECO:0000259" key="6">
    <source>
        <dbReference type="PROSITE" id="PS50118"/>
    </source>
</evidence>
<reference evidence="8" key="1">
    <citation type="journal article" date="2013" name="Nature">
        <title>Pan genome of the phytoplankton Emiliania underpins its global distribution.</title>
        <authorList>
            <person name="Read B.A."/>
            <person name="Kegel J."/>
            <person name="Klute M.J."/>
            <person name="Kuo A."/>
            <person name="Lefebvre S.C."/>
            <person name="Maumus F."/>
            <person name="Mayer C."/>
            <person name="Miller J."/>
            <person name="Monier A."/>
            <person name="Salamov A."/>
            <person name="Young J."/>
            <person name="Aguilar M."/>
            <person name="Claverie J.M."/>
            <person name="Frickenhaus S."/>
            <person name="Gonzalez K."/>
            <person name="Herman E.K."/>
            <person name="Lin Y.C."/>
            <person name="Napier J."/>
            <person name="Ogata H."/>
            <person name="Sarno A.F."/>
            <person name="Shmutz J."/>
            <person name="Schroeder D."/>
            <person name="de Vargas C."/>
            <person name="Verret F."/>
            <person name="von Dassow P."/>
            <person name="Valentin K."/>
            <person name="Van de Peer Y."/>
            <person name="Wheeler G."/>
            <person name="Dacks J.B."/>
            <person name="Delwiche C.F."/>
            <person name="Dyhrman S.T."/>
            <person name="Glockner G."/>
            <person name="John U."/>
            <person name="Richards T."/>
            <person name="Worden A.Z."/>
            <person name="Zhang X."/>
            <person name="Grigoriev I.V."/>
            <person name="Allen A.E."/>
            <person name="Bidle K."/>
            <person name="Borodovsky M."/>
            <person name="Bowler C."/>
            <person name="Brownlee C."/>
            <person name="Cock J.M."/>
            <person name="Elias M."/>
            <person name="Gladyshev V.N."/>
            <person name="Groth M."/>
            <person name="Guda C."/>
            <person name="Hadaegh A."/>
            <person name="Iglesias-Rodriguez M.D."/>
            <person name="Jenkins J."/>
            <person name="Jones B.M."/>
            <person name="Lawson T."/>
            <person name="Leese F."/>
            <person name="Lindquist E."/>
            <person name="Lobanov A."/>
            <person name="Lomsadze A."/>
            <person name="Malik S.B."/>
            <person name="Marsh M.E."/>
            <person name="Mackinder L."/>
            <person name="Mock T."/>
            <person name="Mueller-Roeber B."/>
            <person name="Pagarete A."/>
            <person name="Parker M."/>
            <person name="Probert I."/>
            <person name="Quesneville H."/>
            <person name="Raines C."/>
            <person name="Rensing S.A."/>
            <person name="Riano-Pachon D.M."/>
            <person name="Richier S."/>
            <person name="Rokitta S."/>
            <person name="Shiraiwa Y."/>
            <person name="Soanes D.M."/>
            <person name="van der Giezen M."/>
            <person name="Wahlund T.M."/>
            <person name="Williams B."/>
            <person name="Wilson W."/>
            <person name="Wolfe G."/>
            <person name="Wurch L.L."/>
        </authorList>
    </citation>
    <scope>NUCLEOTIDE SEQUENCE</scope>
</reference>
<dbReference type="InterPro" id="IPR011011">
    <property type="entry name" value="Znf_FYVE_PHD"/>
</dbReference>
<evidence type="ECO:0000313" key="8">
    <source>
        <dbReference type="Proteomes" id="UP000013827"/>
    </source>
</evidence>
<dbReference type="InterPro" id="IPR013083">
    <property type="entry name" value="Znf_RING/FYVE/PHD"/>
</dbReference>
<dbReference type="Gene3D" id="3.30.40.10">
    <property type="entry name" value="Zinc/RING finger domain, C3HC4 (zinc finger)"/>
    <property type="match status" value="1"/>
</dbReference>
<dbReference type="Proteomes" id="UP000013827">
    <property type="component" value="Unassembled WGS sequence"/>
</dbReference>
<dbReference type="STRING" id="2903.R1CIZ4"/>
<feature type="DNA-binding region" description="HMG box" evidence="4">
    <location>
        <begin position="432"/>
        <end position="498"/>
    </location>
</feature>
<evidence type="ECO:0000256" key="5">
    <source>
        <dbReference type="SAM" id="MobiDB-lite"/>
    </source>
</evidence>
<name>A0A0D3JH53_EMIH1</name>
<dbReference type="KEGG" id="ehx:EMIHUDRAFT_195232"/>
<organism evidence="7 8">
    <name type="scientific">Emiliania huxleyi (strain CCMP1516)</name>
    <dbReference type="NCBI Taxonomy" id="280463"/>
    <lineage>
        <taxon>Eukaryota</taxon>
        <taxon>Haptista</taxon>
        <taxon>Haptophyta</taxon>
        <taxon>Prymnesiophyceae</taxon>
        <taxon>Isochrysidales</taxon>
        <taxon>Noelaerhabdaceae</taxon>
        <taxon>Emiliania</taxon>
    </lineage>
</organism>
<dbReference type="SUPFAM" id="SSF57903">
    <property type="entry name" value="FYVE/PHD zinc finger"/>
    <property type="match status" value="1"/>
</dbReference>
<dbReference type="SMART" id="SM00398">
    <property type="entry name" value="HMG"/>
    <property type="match status" value="1"/>
</dbReference>
<sequence length="548" mass="59997">MVVYGPSKSARESYLRNAPEWALQNGPKLLVALNVWHDGKPPLIDQFPELRAALGLTRTPNRALTDAGTSAGLAGLDHMLDAARAAESDVRRGHALYIFNKVCIEDGHYLRAEGLEEEEEATGACCYVDDCQYGREEGEDLRMVYCEACKTWFHVECVLRLGDPYDPNERHHLAFNCSLCREAGATLAKYVPRSTVAVNMDCGFKAAEGRNEGALVPGSRETIKDEFVKGRLGSLSMNALYLELPAEGRVEVVMLRGYGVKPTVRAVERRFDDLRLYTFELGQGDLHSVATFRHSPAAAVLLPIGEAEGAFERTNGRGRRKTTMPLPEKLDLLCNNLRYHLAVNANIGLSREGGSGGGSSAVFLAKPTVFELGDELYGKQEMIGDHDDAAELRRIIAARRDEARADTARRRLELLQLLSGEGAPTEHKYDPPKEALSAYMLWSMQERKSDAYAGMKVPEAGRALGATWKTMDEAARAPWVEASKEDHARHAREMASDVPSPEFAREAAGSSGAAEKAGAKRTRPHATDGGDARFGGLSAKAWGKQRAP</sequence>
<dbReference type="InterPro" id="IPR019787">
    <property type="entry name" value="Znf_PHD-finger"/>
</dbReference>
<dbReference type="Pfam" id="PF00505">
    <property type="entry name" value="HMG_box"/>
    <property type="match status" value="1"/>
</dbReference>
<protein>
    <recommendedName>
        <fullName evidence="6">HMG box domain-containing protein</fullName>
    </recommendedName>
</protein>
<proteinExistence type="predicted"/>
<dbReference type="GO" id="GO:0003677">
    <property type="term" value="F:DNA binding"/>
    <property type="evidence" value="ECO:0007669"/>
    <property type="project" value="UniProtKB-UniRule"/>
</dbReference>
<dbReference type="RefSeq" id="XP_005775267.1">
    <property type="nucleotide sequence ID" value="XM_005775210.1"/>
</dbReference>
<keyword evidence="4" id="KW-0238">DNA-binding</keyword>
<evidence type="ECO:0000256" key="1">
    <source>
        <dbReference type="ARBA" id="ARBA00022723"/>
    </source>
</evidence>
<keyword evidence="2" id="KW-0863">Zinc-finger</keyword>
<dbReference type="GO" id="GO:0005634">
    <property type="term" value="C:nucleus"/>
    <property type="evidence" value="ECO:0007669"/>
    <property type="project" value="UniProtKB-UniRule"/>
</dbReference>
<dbReference type="InterPro" id="IPR036910">
    <property type="entry name" value="HMG_box_dom_sf"/>
</dbReference>
<feature type="region of interest" description="Disordered" evidence="5">
    <location>
        <begin position="489"/>
        <end position="548"/>
    </location>
</feature>
<dbReference type="Pfam" id="PF00628">
    <property type="entry name" value="PHD"/>
    <property type="match status" value="1"/>
</dbReference>
<dbReference type="PaxDb" id="2903-EOD22838"/>
<dbReference type="SUPFAM" id="SSF47095">
    <property type="entry name" value="HMG-box"/>
    <property type="match status" value="1"/>
</dbReference>
<dbReference type="AlphaFoldDB" id="A0A0D3JH53"/>
<accession>A0A0D3JH53</accession>
<dbReference type="EnsemblProtists" id="EOD22838">
    <property type="protein sequence ID" value="EOD22838"/>
    <property type="gene ID" value="EMIHUDRAFT_195232"/>
</dbReference>